<feature type="compositionally biased region" description="Low complexity" evidence="1">
    <location>
        <begin position="61"/>
        <end position="81"/>
    </location>
</feature>
<comment type="caution">
    <text evidence="2">The sequence shown here is derived from an EMBL/GenBank/DDBJ whole genome shotgun (WGS) entry which is preliminary data.</text>
</comment>
<evidence type="ECO:0000256" key="1">
    <source>
        <dbReference type="SAM" id="MobiDB-lite"/>
    </source>
</evidence>
<name>A0ABW0CVY0_STRCD</name>
<sequence length="166" mass="17653">MGQPDGFEGDREDPDGPDALDDPEDPEDPDGRDDPDDQDAAAEPEDEPDGTAPRGSSMPYDTPAPDSATASPATSTVSVPAGHDRARERPDAARVRPRTNPGDEVMEQPSQHLPDPAFRTPPPDPTRPHPAHNPGLPTRRVLSAPLEPVSRHGFRHGSRPATPPGP</sequence>
<feature type="region of interest" description="Disordered" evidence="1">
    <location>
        <begin position="1"/>
        <end position="166"/>
    </location>
</feature>
<dbReference type="EMBL" id="JBHSKM010000040">
    <property type="protein sequence ID" value="MFC5219191.1"/>
    <property type="molecule type" value="Genomic_DNA"/>
</dbReference>
<feature type="compositionally biased region" description="Basic and acidic residues" evidence="1">
    <location>
        <begin position="82"/>
        <end position="94"/>
    </location>
</feature>
<feature type="compositionally biased region" description="Acidic residues" evidence="1">
    <location>
        <begin position="10"/>
        <end position="49"/>
    </location>
</feature>
<evidence type="ECO:0000313" key="3">
    <source>
        <dbReference type="Proteomes" id="UP001596263"/>
    </source>
</evidence>
<protein>
    <submittedName>
        <fullName evidence="2">Uncharacterized protein</fullName>
    </submittedName>
</protein>
<reference evidence="3" key="1">
    <citation type="journal article" date="2019" name="Int. J. Syst. Evol. Microbiol.">
        <title>The Global Catalogue of Microorganisms (GCM) 10K type strain sequencing project: providing services to taxonomists for standard genome sequencing and annotation.</title>
        <authorList>
            <consortium name="The Broad Institute Genomics Platform"/>
            <consortium name="The Broad Institute Genome Sequencing Center for Infectious Disease"/>
            <person name="Wu L."/>
            <person name="Ma J."/>
        </authorList>
    </citation>
    <scope>NUCLEOTIDE SEQUENCE [LARGE SCALE GENOMIC DNA]</scope>
    <source>
        <strain evidence="3">KCTC 42586</strain>
    </source>
</reference>
<proteinExistence type="predicted"/>
<evidence type="ECO:0000313" key="2">
    <source>
        <dbReference type="EMBL" id="MFC5219191.1"/>
    </source>
</evidence>
<gene>
    <name evidence="2" type="ORF">ACFPQ9_35660</name>
</gene>
<accession>A0ABW0CVY0</accession>
<dbReference type="RefSeq" id="WP_380862724.1">
    <property type="nucleotide sequence ID" value="NZ_JBHSKM010000040.1"/>
</dbReference>
<organism evidence="2 3">
    <name type="scientific">Streptomyces coerulescens</name>
    <dbReference type="NCBI Taxonomy" id="29304"/>
    <lineage>
        <taxon>Bacteria</taxon>
        <taxon>Bacillati</taxon>
        <taxon>Actinomycetota</taxon>
        <taxon>Actinomycetes</taxon>
        <taxon>Kitasatosporales</taxon>
        <taxon>Streptomycetaceae</taxon>
        <taxon>Streptomyces</taxon>
    </lineage>
</organism>
<dbReference type="Proteomes" id="UP001596263">
    <property type="component" value="Unassembled WGS sequence"/>
</dbReference>
<keyword evidence="3" id="KW-1185">Reference proteome</keyword>